<evidence type="ECO:0000259" key="3">
    <source>
        <dbReference type="Pfam" id="PF12089"/>
    </source>
</evidence>
<dbReference type="RefSeq" id="WP_377931864.1">
    <property type="nucleotide sequence ID" value="NZ_JBHUEA010000003.1"/>
</dbReference>
<dbReference type="Pfam" id="PF12089">
    <property type="entry name" value="DUF3566"/>
    <property type="match status" value="1"/>
</dbReference>
<dbReference type="EMBL" id="JBHUEA010000003">
    <property type="protein sequence ID" value="MFD1720490.1"/>
    <property type="molecule type" value="Genomic_DNA"/>
</dbReference>
<keyword evidence="5" id="KW-1185">Reference proteome</keyword>
<dbReference type="Proteomes" id="UP001597347">
    <property type="component" value="Unassembled WGS sequence"/>
</dbReference>
<feature type="transmembrane region" description="Helical" evidence="2">
    <location>
        <begin position="55"/>
        <end position="78"/>
    </location>
</feature>
<gene>
    <name evidence="4" type="ORF">ACFSBI_02930</name>
</gene>
<feature type="domain" description="DUF3566" evidence="3">
    <location>
        <begin position="38"/>
        <end position="152"/>
    </location>
</feature>
<feature type="region of interest" description="Disordered" evidence="1">
    <location>
        <begin position="1"/>
        <end position="30"/>
    </location>
</feature>
<comment type="caution">
    <text evidence="4">The sequence shown here is derived from an EMBL/GenBank/DDBJ whole genome shotgun (WGS) entry which is preliminary data.</text>
</comment>
<evidence type="ECO:0000256" key="2">
    <source>
        <dbReference type="SAM" id="Phobius"/>
    </source>
</evidence>
<sequence>MSSVRTPSRPSEPTSQESSGTSVADKLTAKPTNPNKVKQVRLKLVYIDFWSAVKFSFLIAAAVGVIIVVAVLLIWTVLESTGIFGSVTTLLRDVSGSNSLSVNSIISFAQVMGFTVVIAALQVVVGTVLGAIACLLYNLSVKVTGGILVGFTNQ</sequence>
<proteinExistence type="predicted"/>
<evidence type="ECO:0000313" key="4">
    <source>
        <dbReference type="EMBL" id="MFD1720490.1"/>
    </source>
</evidence>
<keyword evidence="2" id="KW-0472">Membrane</keyword>
<name>A0ABW4LCN1_9MICO</name>
<keyword evidence="2" id="KW-0812">Transmembrane</keyword>
<keyword evidence="2" id="KW-1133">Transmembrane helix</keyword>
<protein>
    <submittedName>
        <fullName evidence="4">DUF3566 domain-containing protein</fullName>
    </submittedName>
</protein>
<evidence type="ECO:0000256" key="1">
    <source>
        <dbReference type="SAM" id="MobiDB-lite"/>
    </source>
</evidence>
<feature type="transmembrane region" description="Helical" evidence="2">
    <location>
        <begin position="105"/>
        <end position="137"/>
    </location>
</feature>
<accession>A0ABW4LCN1</accession>
<dbReference type="InterPro" id="IPR021949">
    <property type="entry name" value="DUF3566_TM"/>
</dbReference>
<evidence type="ECO:0000313" key="5">
    <source>
        <dbReference type="Proteomes" id="UP001597347"/>
    </source>
</evidence>
<organism evidence="4 5">
    <name type="scientific">Amnibacterium endophyticum</name>
    <dbReference type="NCBI Taxonomy" id="2109337"/>
    <lineage>
        <taxon>Bacteria</taxon>
        <taxon>Bacillati</taxon>
        <taxon>Actinomycetota</taxon>
        <taxon>Actinomycetes</taxon>
        <taxon>Micrococcales</taxon>
        <taxon>Microbacteriaceae</taxon>
        <taxon>Amnibacterium</taxon>
    </lineage>
</organism>
<feature type="compositionally biased region" description="Polar residues" evidence="1">
    <location>
        <begin position="1"/>
        <end position="22"/>
    </location>
</feature>
<reference evidence="5" key="1">
    <citation type="journal article" date="2019" name="Int. J. Syst. Evol. Microbiol.">
        <title>The Global Catalogue of Microorganisms (GCM) 10K type strain sequencing project: providing services to taxonomists for standard genome sequencing and annotation.</title>
        <authorList>
            <consortium name="The Broad Institute Genomics Platform"/>
            <consortium name="The Broad Institute Genome Sequencing Center for Infectious Disease"/>
            <person name="Wu L."/>
            <person name="Ma J."/>
        </authorList>
    </citation>
    <scope>NUCLEOTIDE SEQUENCE [LARGE SCALE GENOMIC DNA]</scope>
    <source>
        <strain evidence="5">CGMCC 1.12471</strain>
    </source>
</reference>